<dbReference type="EMBL" id="POTW01000071">
    <property type="protein sequence ID" value="PZF80924.1"/>
    <property type="molecule type" value="Genomic_DNA"/>
</dbReference>
<organism evidence="3 4">
    <name type="scientific">Jiangella anatolica</name>
    <dbReference type="NCBI Taxonomy" id="2670374"/>
    <lineage>
        <taxon>Bacteria</taxon>
        <taxon>Bacillati</taxon>
        <taxon>Actinomycetota</taxon>
        <taxon>Actinomycetes</taxon>
        <taxon>Jiangellales</taxon>
        <taxon>Jiangellaceae</taxon>
        <taxon>Jiangella</taxon>
    </lineage>
</organism>
<feature type="compositionally biased region" description="Low complexity" evidence="1">
    <location>
        <begin position="440"/>
        <end position="457"/>
    </location>
</feature>
<dbReference type="AlphaFoldDB" id="A0A2W2BKV5"/>
<feature type="signal peptide" evidence="2">
    <location>
        <begin position="1"/>
        <end position="23"/>
    </location>
</feature>
<evidence type="ECO:0000313" key="3">
    <source>
        <dbReference type="EMBL" id="PZF80924.1"/>
    </source>
</evidence>
<dbReference type="SUPFAM" id="SSF53850">
    <property type="entry name" value="Periplasmic binding protein-like II"/>
    <property type="match status" value="1"/>
</dbReference>
<comment type="caution">
    <text evidence="3">The sequence shown here is derived from an EMBL/GenBank/DDBJ whole genome shotgun (WGS) entry which is preliminary data.</text>
</comment>
<dbReference type="RefSeq" id="WP_111257070.1">
    <property type="nucleotide sequence ID" value="NZ_POTW01000071.1"/>
</dbReference>
<dbReference type="PROSITE" id="PS51257">
    <property type="entry name" value="PROKAR_LIPOPROTEIN"/>
    <property type="match status" value="1"/>
</dbReference>
<reference evidence="3 4" key="1">
    <citation type="submission" date="2018-01" db="EMBL/GenBank/DDBJ databases">
        <title>Draft genome sequence of Jiangella sp. GTF31.</title>
        <authorList>
            <person name="Sahin N."/>
            <person name="Ay H."/>
            <person name="Saygin H."/>
        </authorList>
    </citation>
    <scope>NUCLEOTIDE SEQUENCE [LARGE SCALE GENOMIC DNA]</scope>
    <source>
        <strain evidence="3 4">GTF31</strain>
    </source>
</reference>
<name>A0A2W2BKV5_9ACTN</name>
<dbReference type="InterPro" id="IPR050490">
    <property type="entry name" value="Bact_solute-bd_prot1"/>
</dbReference>
<evidence type="ECO:0000256" key="2">
    <source>
        <dbReference type="SAM" id="SignalP"/>
    </source>
</evidence>
<dbReference type="Pfam" id="PF01547">
    <property type="entry name" value="SBP_bac_1"/>
    <property type="match status" value="1"/>
</dbReference>
<keyword evidence="4" id="KW-1185">Reference proteome</keyword>
<proteinExistence type="predicted"/>
<feature type="chain" id="PRO_5038939802" evidence="2">
    <location>
        <begin position="24"/>
        <end position="466"/>
    </location>
</feature>
<gene>
    <name evidence="3" type="ORF">C1I92_23435</name>
</gene>
<accession>A0A2W2BKV5</accession>
<dbReference type="InterPro" id="IPR006059">
    <property type="entry name" value="SBP"/>
</dbReference>
<dbReference type="PANTHER" id="PTHR43649">
    <property type="entry name" value="ARABINOSE-BINDING PROTEIN-RELATED"/>
    <property type="match status" value="1"/>
</dbReference>
<protein>
    <submittedName>
        <fullName evidence="3">ABC transporter substrate-binding protein</fullName>
    </submittedName>
</protein>
<keyword evidence="2" id="KW-0732">Signal</keyword>
<evidence type="ECO:0000256" key="1">
    <source>
        <dbReference type="SAM" id="MobiDB-lite"/>
    </source>
</evidence>
<dbReference type="Proteomes" id="UP000248764">
    <property type="component" value="Unassembled WGS sequence"/>
</dbReference>
<sequence length="466" mass="49308">MKTAAVRWSALALTAGLVFTGCAEGTSDSSDDESGGGTVYDPEAELSGELNVMGFGATDEIGQTRLDLASEAIAPAAVSLIEGDLDIQQFLSAIASGEPPELVYANRDQIGTFASRGAIIPLDECIDGEGIDTSIYREPALNQVTFDGSVYGIPEFNQVQITQANADLLAAAGLTLDDVNGSDWDAATAATQAMYVGDGSSLSVIGFDSKLPEFLPLWAKANGADLLSEDGRTAQLDDPKVLEALEWAVGIYDVQGGFGAVKAYRDSADFFGAGNQFATNVLGAMPMEQWYVNVVNDVSPDAPMAYDTVRDREGQPLAYASGSAWAIPEGSSNPEAACRFIKTMTETDSWIAAAQARVDLREAEGKPFTGLLTGNAEADQAIQDQFVTPSGEQKWDDAVAATYEANEATFTLPANPADAEFKTAWQDAVNRVLNGQQEPAEALAQAQEEAQAALDEAWSTWDQEEG</sequence>
<dbReference type="PANTHER" id="PTHR43649:SF12">
    <property type="entry name" value="DIACETYLCHITOBIOSE BINDING PROTEIN DASA"/>
    <property type="match status" value="1"/>
</dbReference>
<evidence type="ECO:0000313" key="4">
    <source>
        <dbReference type="Proteomes" id="UP000248764"/>
    </source>
</evidence>
<dbReference type="Gene3D" id="3.40.190.10">
    <property type="entry name" value="Periplasmic binding protein-like II"/>
    <property type="match status" value="1"/>
</dbReference>
<feature type="region of interest" description="Disordered" evidence="1">
    <location>
        <begin position="440"/>
        <end position="466"/>
    </location>
</feature>